<dbReference type="RefSeq" id="WP_022994704.1">
    <property type="nucleotide sequence ID" value="NZ_CP012331.1"/>
</dbReference>
<dbReference type="Gene3D" id="1.10.10.60">
    <property type="entry name" value="Homeodomain-like"/>
    <property type="match status" value="1"/>
</dbReference>
<dbReference type="InterPro" id="IPR050204">
    <property type="entry name" value="AraC_XylS_family_regulators"/>
</dbReference>
<evidence type="ECO:0000256" key="1">
    <source>
        <dbReference type="ARBA" id="ARBA00023015"/>
    </source>
</evidence>
<dbReference type="KEGG" id="axe:P40_20720"/>
<dbReference type="SUPFAM" id="SSF46689">
    <property type="entry name" value="Homeodomain-like"/>
    <property type="match status" value="1"/>
</dbReference>
<evidence type="ECO:0000259" key="4">
    <source>
        <dbReference type="PROSITE" id="PS01124"/>
    </source>
</evidence>
<proteinExistence type="predicted"/>
<dbReference type="InterPro" id="IPR018060">
    <property type="entry name" value="HTH_AraC"/>
</dbReference>
<evidence type="ECO:0000256" key="2">
    <source>
        <dbReference type="ARBA" id="ARBA00023125"/>
    </source>
</evidence>
<reference evidence="5" key="1">
    <citation type="submission" date="2022-01" db="EMBL/GenBank/DDBJ databases">
        <authorList>
            <person name="Karlyshev A.V."/>
            <person name="Jaspars M."/>
        </authorList>
    </citation>
    <scope>NUCLEOTIDE SEQUENCE</scope>
    <source>
        <strain evidence="5">AGSA3-2</strain>
    </source>
</reference>
<dbReference type="PROSITE" id="PS01124">
    <property type="entry name" value="HTH_ARAC_FAMILY_2"/>
    <property type="match status" value="1"/>
</dbReference>
<dbReference type="GeneID" id="94688741"/>
<organism evidence="5 6">
    <name type="scientific">Alloalcanivorax xenomutans</name>
    <dbReference type="NCBI Taxonomy" id="1094342"/>
    <lineage>
        <taxon>Bacteria</taxon>
        <taxon>Pseudomonadati</taxon>
        <taxon>Pseudomonadota</taxon>
        <taxon>Gammaproteobacteria</taxon>
        <taxon>Oceanospirillales</taxon>
        <taxon>Alcanivoracaceae</taxon>
        <taxon>Alloalcanivorax</taxon>
    </lineage>
</organism>
<comment type="caution">
    <text evidence="5">The sequence shown here is derived from an EMBL/GenBank/DDBJ whole genome shotgun (WGS) entry which is preliminary data.</text>
</comment>
<evidence type="ECO:0000313" key="6">
    <source>
        <dbReference type="Proteomes" id="UP001107961"/>
    </source>
</evidence>
<accession>A0A9Q3ZGZ1</accession>
<dbReference type="InterPro" id="IPR009057">
    <property type="entry name" value="Homeodomain-like_sf"/>
</dbReference>
<keyword evidence="3" id="KW-0804">Transcription</keyword>
<dbReference type="GO" id="GO:0003700">
    <property type="term" value="F:DNA-binding transcription factor activity"/>
    <property type="evidence" value="ECO:0007669"/>
    <property type="project" value="InterPro"/>
</dbReference>
<protein>
    <submittedName>
        <fullName evidence="5">AraC family transcriptional regulator</fullName>
    </submittedName>
</protein>
<evidence type="ECO:0000256" key="3">
    <source>
        <dbReference type="ARBA" id="ARBA00023163"/>
    </source>
</evidence>
<gene>
    <name evidence="5" type="ORF">LZG35_05115</name>
</gene>
<keyword evidence="6" id="KW-1185">Reference proteome</keyword>
<keyword evidence="1" id="KW-0805">Transcription regulation</keyword>
<dbReference type="AlphaFoldDB" id="A0A9Q3ZGZ1"/>
<dbReference type="PANTHER" id="PTHR46796">
    <property type="entry name" value="HTH-TYPE TRANSCRIPTIONAL ACTIVATOR RHAS-RELATED"/>
    <property type="match status" value="1"/>
</dbReference>
<sequence>MLASSLRNRPHRHVAASLLVGLEGPLRVQIAGHWVGSPLVWVAPDVEQALESPGPVAVLHLDPDDGAWRGLPVQGPGGALPESRLPGFREALAGLREQSGVEAVRALRERLRAAAPPLDPRIAAACQALRREDLDGARLASAAGLSESRFRHLFREQVGVSLKRFQLHLKCQRALRLWRDGMSFAELAGAAGFYDQPHLNRTLRAMFDALPSRYARAFPVQVVHLDCL</sequence>
<feature type="domain" description="HTH araC/xylS-type" evidence="4">
    <location>
        <begin position="129"/>
        <end position="217"/>
    </location>
</feature>
<evidence type="ECO:0000313" key="5">
    <source>
        <dbReference type="EMBL" id="MCE7508007.1"/>
    </source>
</evidence>
<dbReference type="Pfam" id="PF12833">
    <property type="entry name" value="HTH_18"/>
    <property type="match status" value="1"/>
</dbReference>
<name>A0A9Q3ZGZ1_9GAMM</name>
<keyword evidence="2" id="KW-0238">DNA-binding</keyword>
<dbReference type="GO" id="GO:0043565">
    <property type="term" value="F:sequence-specific DNA binding"/>
    <property type="evidence" value="ECO:0007669"/>
    <property type="project" value="InterPro"/>
</dbReference>
<dbReference type="SMART" id="SM00342">
    <property type="entry name" value="HTH_ARAC"/>
    <property type="match status" value="1"/>
</dbReference>
<dbReference type="EMBL" id="JAJVKT010000005">
    <property type="protein sequence ID" value="MCE7508007.1"/>
    <property type="molecule type" value="Genomic_DNA"/>
</dbReference>
<dbReference type="Proteomes" id="UP001107961">
    <property type="component" value="Unassembled WGS sequence"/>
</dbReference>